<reference evidence="5 6" key="1">
    <citation type="submission" date="2023-03" db="EMBL/GenBank/DDBJ databases">
        <title>WGS of Methanotrichaceae archaeon Mx.</title>
        <authorList>
            <person name="Sorokin D.Y."/>
            <person name="Merkel A.Y."/>
        </authorList>
    </citation>
    <scope>NUCLEOTIDE SEQUENCE [LARGE SCALE GENOMIC DNA]</scope>
    <source>
        <strain evidence="5 6">Mx</strain>
    </source>
</reference>
<dbReference type="SUPFAM" id="SSF50249">
    <property type="entry name" value="Nucleic acid-binding proteins"/>
    <property type="match status" value="1"/>
</dbReference>
<dbReference type="PROSITE" id="PS00961">
    <property type="entry name" value="RIBOSOMAL_S28E"/>
    <property type="match status" value="1"/>
</dbReference>
<dbReference type="InterPro" id="IPR028626">
    <property type="entry name" value="Ribosomal_eS28_CS"/>
</dbReference>
<name>A0ABT5X6W2_9EURY</name>
<dbReference type="PANTHER" id="PTHR10769:SF3">
    <property type="entry name" value="SMALL RIBOSOMAL SUBUNIT PROTEIN ES28"/>
    <property type="match status" value="1"/>
</dbReference>
<accession>A0ABT5X6W2</accession>
<dbReference type="InterPro" id="IPR012340">
    <property type="entry name" value="NA-bd_OB-fold"/>
</dbReference>
<keyword evidence="3 4" id="KW-0687">Ribonucleoprotein</keyword>
<comment type="similarity">
    <text evidence="1 4">Belongs to the eukaryotic ribosomal protein eS28 family.</text>
</comment>
<protein>
    <recommendedName>
        <fullName evidence="4">Small ribosomal subunit protein eS28</fullName>
    </recommendedName>
</protein>
<dbReference type="HAMAP" id="MF_00292">
    <property type="entry name" value="Ribosomal_eS28"/>
    <property type="match status" value="1"/>
</dbReference>
<evidence type="ECO:0000313" key="5">
    <source>
        <dbReference type="EMBL" id="MDF0590438.1"/>
    </source>
</evidence>
<organism evidence="5 6">
    <name type="scientific">Candidatus Methanocrinis natronophilus</name>
    <dbReference type="NCBI Taxonomy" id="3033396"/>
    <lineage>
        <taxon>Archaea</taxon>
        <taxon>Methanobacteriati</taxon>
        <taxon>Methanobacteriota</taxon>
        <taxon>Stenosarchaea group</taxon>
        <taxon>Methanomicrobia</taxon>
        <taxon>Methanotrichales</taxon>
        <taxon>Methanotrichaceae</taxon>
        <taxon>Methanocrinis</taxon>
    </lineage>
</organism>
<evidence type="ECO:0000256" key="4">
    <source>
        <dbReference type="HAMAP-Rule" id="MF_00292"/>
    </source>
</evidence>
<dbReference type="InterPro" id="IPR000289">
    <property type="entry name" value="Ribosomal_eS28"/>
</dbReference>
<keyword evidence="2 4" id="KW-0689">Ribosomal protein</keyword>
<dbReference type="EMBL" id="JARFPK010000012">
    <property type="protein sequence ID" value="MDF0590438.1"/>
    <property type="molecule type" value="Genomic_DNA"/>
</dbReference>
<dbReference type="Proteomes" id="UP001220010">
    <property type="component" value="Unassembled WGS sequence"/>
</dbReference>
<keyword evidence="6" id="KW-1185">Reference proteome</keyword>
<dbReference type="RefSeq" id="WP_316966187.1">
    <property type="nucleotide sequence ID" value="NZ_JARFPK010000012.1"/>
</dbReference>
<gene>
    <name evidence="4" type="primary">rps28e</name>
    <name evidence="5" type="ORF">P0O15_04520</name>
</gene>
<dbReference type="NCBIfam" id="NF003080">
    <property type="entry name" value="PRK04007.1"/>
    <property type="match status" value="1"/>
</dbReference>
<dbReference type="PANTHER" id="PTHR10769">
    <property type="entry name" value="40S RIBOSOMAL PROTEIN S28"/>
    <property type="match status" value="1"/>
</dbReference>
<evidence type="ECO:0000256" key="1">
    <source>
        <dbReference type="ARBA" id="ARBA00005943"/>
    </source>
</evidence>
<evidence type="ECO:0000313" key="6">
    <source>
        <dbReference type="Proteomes" id="UP001220010"/>
    </source>
</evidence>
<dbReference type="Gene3D" id="2.40.50.140">
    <property type="entry name" value="Nucleic acid-binding proteins"/>
    <property type="match status" value="1"/>
</dbReference>
<sequence length="71" mass="7868">MADDWEGVPAEVIEIIGNTGMHGEATQIKCRILEGNNKGRIITRNCMGPIRMGDVLMLLETAREAKKLTTR</sequence>
<evidence type="ECO:0000256" key="2">
    <source>
        <dbReference type="ARBA" id="ARBA00022980"/>
    </source>
</evidence>
<dbReference type="GO" id="GO:0005840">
    <property type="term" value="C:ribosome"/>
    <property type="evidence" value="ECO:0007669"/>
    <property type="project" value="UniProtKB-KW"/>
</dbReference>
<evidence type="ECO:0000256" key="3">
    <source>
        <dbReference type="ARBA" id="ARBA00023274"/>
    </source>
</evidence>
<comment type="caution">
    <text evidence="5">The sequence shown here is derived from an EMBL/GenBank/DDBJ whole genome shotgun (WGS) entry which is preliminary data.</text>
</comment>
<dbReference type="Pfam" id="PF01200">
    <property type="entry name" value="Ribosomal_S28e"/>
    <property type="match status" value="1"/>
</dbReference>
<dbReference type="CDD" id="cd04457">
    <property type="entry name" value="S1_S28E"/>
    <property type="match status" value="1"/>
</dbReference>
<proteinExistence type="inferred from homology"/>